<gene>
    <name evidence="7" type="ORF">DLD82_11795</name>
</gene>
<comment type="function">
    <text evidence="5">Probably part of an ABC transporter complex. Responsible for energy coupling to the transport system.</text>
</comment>
<dbReference type="PANTHER" id="PTHR43553">
    <property type="entry name" value="HEAVY METAL TRANSPORTER"/>
    <property type="match status" value="1"/>
</dbReference>
<dbReference type="SUPFAM" id="SSF52540">
    <property type="entry name" value="P-loop containing nucleoside triphosphate hydrolases"/>
    <property type="match status" value="1"/>
</dbReference>
<feature type="domain" description="ABC transporter" evidence="6">
    <location>
        <begin position="2"/>
        <end position="218"/>
    </location>
</feature>
<keyword evidence="4" id="KW-0067">ATP-binding</keyword>
<dbReference type="InterPro" id="IPR050095">
    <property type="entry name" value="ECF_ABC_transporter_ATP-bd"/>
</dbReference>
<accession>A0A2V2MXT2</accession>
<dbReference type="InterPro" id="IPR003593">
    <property type="entry name" value="AAA+_ATPase"/>
</dbReference>
<sequence>MIRIESVKAGILSIPSCLISQGICAITGSNGSGKTTFLKLLSGILTPAEGTVCINGKEPSDLKVGWVGEYPDRNMLFTRVFDELASPLRFVKLPCKEIEKEVIRCAKDLEISHLLCRDIHGLSGGELVLVAFGAALIAKPDLLILDETDSHLDDEFCTHLDLIIKKTGIGHVVFSTHRPERIAIADEIITLKEGRILRHSSLSEKGSYAYREYLDDPWFWRRIYAETTSGDFRENP</sequence>
<dbReference type="GO" id="GO:0016887">
    <property type="term" value="F:ATP hydrolysis activity"/>
    <property type="evidence" value="ECO:0007669"/>
    <property type="project" value="InterPro"/>
</dbReference>
<dbReference type="OrthoDB" id="18209at2157"/>
<evidence type="ECO:0000256" key="2">
    <source>
        <dbReference type="ARBA" id="ARBA00022448"/>
    </source>
</evidence>
<evidence type="ECO:0000313" key="8">
    <source>
        <dbReference type="Proteomes" id="UP000245934"/>
    </source>
</evidence>
<dbReference type="PROSITE" id="PS00211">
    <property type="entry name" value="ABC_TRANSPORTER_1"/>
    <property type="match status" value="1"/>
</dbReference>
<dbReference type="InterPro" id="IPR003439">
    <property type="entry name" value="ABC_transporter-like_ATP-bd"/>
</dbReference>
<dbReference type="RefSeq" id="WP_109941328.1">
    <property type="nucleotide sequence ID" value="NZ_CP176366.1"/>
</dbReference>
<dbReference type="GO" id="GO:0005524">
    <property type="term" value="F:ATP binding"/>
    <property type="evidence" value="ECO:0007669"/>
    <property type="project" value="UniProtKB-KW"/>
</dbReference>
<keyword evidence="8" id="KW-1185">Reference proteome</keyword>
<dbReference type="PROSITE" id="PS50893">
    <property type="entry name" value="ABC_TRANSPORTER_2"/>
    <property type="match status" value="1"/>
</dbReference>
<keyword evidence="3" id="KW-0547">Nucleotide-binding</keyword>
<name>A0A2V2MXT2_9EURY</name>
<comment type="caution">
    <text evidence="7">The sequence shown here is derived from an EMBL/GenBank/DDBJ whole genome shotgun (WGS) entry which is preliminary data.</text>
</comment>
<dbReference type="GO" id="GO:0043190">
    <property type="term" value="C:ATP-binding cassette (ABC) transporter complex"/>
    <property type="evidence" value="ECO:0007669"/>
    <property type="project" value="TreeGrafter"/>
</dbReference>
<evidence type="ECO:0000259" key="6">
    <source>
        <dbReference type="PROSITE" id="PS50893"/>
    </source>
</evidence>
<proteinExistence type="predicted"/>
<comment type="subcellular location">
    <subcellularLocation>
        <location evidence="1">Cell membrane</location>
    </subcellularLocation>
</comment>
<dbReference type="SMART" id="SM00382">
    <property type="entry name" value="AAA"/>
    <property type="match status" value="1"/>
</dbReference>
<reference evidence="7 8" key="1">
    <citation type="submission" date="2018-05" db="EMBL/GenBank/DDBJ databases">
        <title>Draft genome of Methanospirillum stamsii Pt1.</title>
        <authorList>
            <person name="Dueholm M.S."/>
            <person name="Nielsen P.H."/>
            <person name="Bakmann L.F."/>
            <person name="Otzen D.E."/>
        </authorList>
    </citation>
    <scope>NUCLEOTIDE SEQUENCE [LARGE SCALE GENOMIC DNA]</scope>
    <source>
        <strain evidence="7 8">Pt1</strain>
    </source>
</reference>
<keyword evidence="2" id="KW-0813">Transport</keyword>
<dbReference type="InterPro" id="IPR027417">
    <property type="entry name" value="P-loop_NTPase"/>
</dbReference>
<dbReference type="Gene3D" id="3.40.50.300">
    <property type="entry name" value="P-loop containing nucleotide triphosphate hydrolases"/>
    <property type="match status" value="1"/>
</dbReference>
<dbReference type="GO" id="GO:0042626">
    <property type="term" value="F:ATPase-coupled transmembrane transporter activity"/>
    <property type="evidence" value="ECO:0007669"/>
    <property type="project" value="TreeGrafter"/>
</dbReference>
<protein>
    <submittedName>
        <fullName evidence="7">ABC transporter</fullName>
    </submittedName>
</protein>
<organism evidence="7 8">
    <name type="scientific">Methanospirillum stamsii</name>
    <dbReference type="NCBI Taxonomy" id="1277351"/>
    <lineage>
        <taxon>Archaea</taxon>
        <taxon>Methanobacteriati</taxon>
        <taxon>Methanobacteriota</taxon>
        <taxon>Stenosarchaea group</taxon>
        <taxon>Methanomicrobia</taxon>
        <taxon>Methanomicrobiales</taxon>
        <taxon>Methanospirillaceae</taxon>
        <taxon>Methanospirillum</taxon>
    </lineage>
</organism>
<dbReference type="Proteomes" id="UP000245934">
    <property type="component" value="Unassembled WGS sequence"/>
</dbReference>
<evidence type="ECO:0000256" key="1">
    <source>
        <dbReference type="ARBA" id="ARBA00004236"/>
    </source>
</evidence>
<evidence type="ECO:0000256" key="3">
    <source>
        <dbReference type="ARBA" id="ARBA00022741"/>
    </source>
</evidence>
<dbReference type="InterPro" id="IPR015856">
    <property type="entry name" value="ABC_transpr_CbiO/EcfA_su"/>
</dbReference>
<dbReference type="AlphaFoldDB" id="A0A2V2MXT2"/>
<dbReference type="CDD" id="cd03225">
    <property type="entry name" value="ABC_cobalt_CbiO_domain1"/>
    <property type="match status" value="1"/>
</dbReference>
<dbReference type="GeneID" id="97609088"/>
<dbReference type="InterPro" id="IPR017871">
    <property type="entry name" value="ABC_transporter-like_CS"/>
</dbReference>
<evidence type="ECO:0000313" key="7">
    <source>
        <dbReference type="EMBL" id="PWR72944.1"/>
    </source>
</evidence>
<dbReference type="EMBL" id="QGMZ01000024">
    <property type="protein sequence ID" value="PWR72944.1"/>
    <property type="molecule type" value="Genomic_DNA"/>
</dbReference>
<dbReference type="Pfam" id="PF00005">
    <property type="entry name" value="ABC_tran"/>
    <property type="match status" value="1"/>
</dbReference>
<evidence type="ECO:0000256" key="4">
    <source>
        <dbReference type="ARBA" id="ARBA00022840"/>
    </source>
</evidence>
<evidence type="ECO:0000256" key="5">
    <source>
        <dbReference type="ARBA" id="ARBA00025157"/>
    </source>
</evidence>